<feature type="region of interest" description="Disordered" evidence="1">
    <location>
        <begin position="1"/>
        <end position="20"/>
    </location>
</feature>
<organism evidence="2 3">
    <name type="scientific">Romanomermis culicivorax</name>
    <name type="common">Nematode worm</name>
    <dbReference type="NCBI Taxonomy" id="13658"/>
    <lineage>
        <taxon>Eukaryota</taxon>
        <taxon>Metazoa</taxon>
        <taxon>Ecdysozoa</taxon>
        <taxon>Nematoda</taxon>
        <taxon>Enoplea</taxon>
        <taxon>Dorylaimia</taxon>
        <taxon>Mermithida</taxon>
        <taxon>Mermithoidea</taxon>
        <taxon>Mermithidae</taxon>
        <taxon>Romanomermis</taxon>
    </lineage>
</organism>
<protein>
    <submittedName>
        <fullName evidence="3">Uncharacterized protein</fullName>
    </submittedName>
</protein>
<reference evidence="3" key="1">
    <citation type="submission" date="2022-11" db="UniProtKB">
        <authorList>
            <consortium name="WormBaseParasite"/>
        </authorList>
    </citation>
    <scope>IDENTIFICATION</scope>
</reference>
<dbReference type="AlphaFoldDB" id="A0A915IMN0"/>
<name>A0A915IMN0_ROMCU</name>
<accession>A0A915IMN0</accession>
<proteinExistence type="predicted"/>
<sequence length="139" mass="15832">MSVPLGKTLRTPRSHEPSVSNFYSAEEHAVVGQIQRQAPETKLRQESKTAEVSRVEEELMSGSFEMASQAEIKGTVGGNVKGHQTLERQRLMTPPKIVHPIVEMLDGIRRKWKPVWKSDLMDMNFDDYYEDGPAELYDN</sequence>
<evidence type="ECO:0000313" key="3">
    <source>
        <dbReference type="WBParaSite" id="nRc.2.0.1.t15124-RA"/>
    </source>
</evidence>
<keyword evidence="2" id="KW-1185">Reference proteome</keyword>
<evidence type="ECO:0000256" key="1">
    <source>
        <dbReference type="SAM" id="MobiDB-lite"/>
    </source>
</evidence>
<dbReference type="WBParaSite" id="nRc.2.0.1.t15124-RA">
    <property type="protein sequence ID" value="nRc.2.0.1.t15124-RA"/>
    <property type="gene ID" value="nRc.2.0.1.g15124"/>
</dbReference>
<dbReference type="Proteomes" id="UP000887565">
    <property type="component" value="Unplaced"/>
</dbReference>
<evidence type="ECO:0000313" key="2">
    <source>
        <dbReference type="Proteomes" id="UP000887565"/>
    </source>
</evidence>